<dbReference type="Proteomes" id="UP000076632">
    <property type="component" value="Unassembled WGS sequence"/>
</dbReference>
<dbReference type="PROSITE" id="PS51157">
    <property type="entry name" value="ZF_UBR"/>
    <property type="match status" value="1"/>
</dbReference>
<evidence type="ECO:0000256" key="3">
    <source>
        <dbReference type="ARBA" id="ARBA00022723"/>
    </source>
</evidence>
<evidence type="ECO:0000256" key="9">
    <source>
        <dbReference type="RuleBase" id="RU366018"/>
    </source>
</evidence>
<keyword evidence="6 9" id="KW-0862">Zinc</keyword>
<keyword evidence="3 9" id="KW-0479">Metal-binding</keyword>
<keyword evidence="13" id="KW-1185">Reference proteome</keyword>
<evidence type="ECO:0000256" key="6">
    <source>
        <dbReference type="ARBA" id="ARBA00022833"/>
    </source>
</evidence>
<dbReference type="Pfam" id="PF22960">
    <property type="entry name" value="WHD_UBR1"/>
    <property type="match status" value="1"/>
</dbReference>
<dbReference type="InterPro" id="IPR055194">
    <property type="entry name" value="UBR1-like_WH"/>
</dbReference>
<dbReference type="Gene3D" id="1.10.10.2670">
    <property type="entry name" value="E3 ubiquitin-protein ligase"/>
    <property type="match status" value="1"/>
</dbReference>
<evidence type="ECO:0000256" key="7">
    <source>
        <dbReference type="ARBA" id="ARBA00046341"/>
    </source>
</evidence>
<feature type="compositionally biased region" description="Acidic residues" evidence="10">
    <location>
        <begin position="397"/>
        <end position="415"/>
    </location>
</feature>
<comment type="pathway">
    <text evidence="9">Protein modification; protein ubiquitination.</text>
</comment>
<comment type="similarity">
    <text evidence="7 9">Belongs to the E3 ubiquitin-protein ligase UBR1-like family.</text>
</comment>
<feature type="region of interest" description="Disordered" evidence="10">
    <location>
        <begin position="396"/>
        <end position="415"/>
    </location>
</feature>
<feature type="region of interest" description="Disordered" evidence="10">
    <location>
        <begin position="421"/>
        <end position="525"/>
    </location>
</feature>
<evidence type="ECO:0000256" key="4">
    <source>
        <dbReference type="ARBA" id="ARBA00022771"/>
    </source>
</evidence>
<dbReference type="InterPro" id="IPR039164">
    <property type="entry name" value="UBR1-like"/>
</dbReference>
<dbReference type="STRING" id="1328760.A0A165GMZ6"/>
<evidence type="ECO:0000313" key="12">
    <source>
        <dbReference type="EMBL" id="KZF22387.1"/>
    </source>
</evidence>
<dbReference type="GO" id="GO:0016567">
    <property type="term" value="P:protein ubiquitination"/>
    <property type="evidence" value="ECO:0007669"/>
    <property type="project" value="UniProtKB-UniRule"/>
</dbReference>
<dbReference type="GO" id="GO:0000151">
    <property type="term" value="C:ubiquitin ligase complex"/>
    <property type="evidence" value="ECO:0007669"/>
    <property type="project" value="TreeGrafter"/>
</dbReference>
<reference evidence="12 13" key="1">
    <citation type="journal article" date="2016" name="Fungal Biol.">
        <title>The genome of Xylona heveae provides a window into fungal endophytism.</title>
        <authorList>
            <person name="Gazis R."/>
            <person name="Kuo A."/>
            <person name="Riley R."/>
            <person name="LaButti K."/>
            <person name="Lipzen A."/>
            <person name="Lin J."/>
            <person name="Amirebrahimi M."/>
            <person name="Hesse C.N."/>
            <person name="Spatafora J.W."/>
            <person name="Henrissat B."/>
            <person name="Hainaut M."/>
            <person name="Grigoriev I.V."/>
            <person name="Hibbett D.S."/>
        </authorList>
    </citation>
    <scope>NUCLEOTIDE SEQUENCE [LARGE SCALE GENOMIC DNA]</scope>
    <source>
        <strain evidence="12 13">TC161</strain>
    </source>
</reference>
<evidence type="ECO:0000256" key="8">
    <source>
        <dbReference type="PROSITE-ProRule" id="PRU00508"/>
    </source>
</evidence>
<dbReference type="InterPro" id="IPR044046">
    <property type="entry name" value="E3_ligase_UBR-like_C"/>
</dbReference>
<dbReference type="GO" id="GO:0005737">
    <property type="term" value="C:cytoplasm"/>
    <property type="evidence" value="ECO:0007669"/>
    <property type="project" value="TreeGrafter"/>
</dbReference>
<dbReference type="Pfam" id="PF02207">
    <property type="entry name" value="zf-UBR"/>
    <property type="match status" value="1"/>
</dbReference>
<accession>A0A165GMZ6</accession>
<comment type="catalytic activity">
    <reaction evidence="1 9">
        <text>S-ubiquitinyl-[E2 ubiquitin-conjugating enzyme]-L-cysteine + [acceptor protein]-L-lysine = [E2 ubiquitin-conjugating enzyme]-L-cysteine + N(6)-ubiquitinyl-[acceptor protein]-L-lysine.</text>
        <dbReference type="EC" id="2.3.2.27"/>
    </reaction>
</comment>
<feature type="zinc finger region" description="UBR-type" evidence="8">
    <location>
        <begin position="85"/>
        <end position="157"/>
    </location>
</feature>
<feature type="compositionally biased region" description="Pro residues" evidence="10">
    <location>
        <begin position="464"/>
        <end position="475"/>
    </location>
</feature>
<keyword evidence="4 9" id="KW-0863">Zinc-finger</keyword>
<dbReference type="Pfam" id="PF18995">
    <property type="entry name" value="PRT6_C"/>
    <property type="match status" value="1"/>
</dbReference>
<dbReference type="InterPro" id="IPR042065">
    <property type="entry name" value="E3_ELL-like"/>
</dbReference>
<dbReference type="FunCoup" id="A0A165GMZ6">
    <property type="interactions" value="655"/>
</dbReference>
<sequence>MRLSALEQHLCHILRDFPKQYEYRYTKEASDHLLEILFRSLCHDSDTYFRLFFPQEISKNSTTWSLREAQGAVEGAEYTAGARGKPCGHIFKSGEATYRCKTCSVDDTCVLCSKCFDASDHTDHMVYVSISPGNSGCCDCGDAEAWRLPVNCAIHTAVPEEESAAAGKTVVDKKLPDDLIESIRATIARAMDYLCDVISCSPEQLRLPKTEDSIKYDEEMSRLTSKWYGGDIEPEEEPDFALILWNDEKHTVLEVENQVARACRETRRFGTRVANETNDMGRSVVRHSKDIKHLLQVAKIIEEIKVTVTIRSSRDTFREQMCGTIIEWLVDIAGCSVGEDHDILRQTICEEMLKGWRTGSEASNAEIGRSGIDDHEKDETTQLRGFAMAHALHNIIDIDEGDNDDDDDGEDDDGEDIDLEAEVVEEGDEMDLDELNADRDGDVDMDALSPEDETEVAEATYAGYPPPPPPPPPRRPSQQEQREHTSSDSEGGEAGSTASTLARATTKIPKTPTERPTVVRHPKPPKYWLEKPAAFSSKEPMPVYEDLRQRVRLDWLVLFDLRMWKKARIDLRDLYIGTVVTIPYFKRILGLRFAGLYTTLAQLYLIADREPDHSIINLSLQMLTTPSITDEVVERGNFLTNLIAILYTFLTTRQVGHPEDVDPTATLAFEAGSVTNRRMYHFFMDLKYLFGSEHVQEKLRNEERYIYQFLDLVKLHQGICPNVRAVGEHVEYETDAWISASLITREINRLCRQFAESFKWKRGEDDTSISKAIRIAAKAAILNSMGAERKRFDQAEIKEETRFKTIHALEAGPENWGDSDQQYEIVDFVIEKEPISFHHALHYTLSWLIDCGKSMSRDQLHGLLLFSLSELKEPPSTKQAVSEHEPESYLLALFDFPLRVCAWLAQMKAGMWVRNGLSLRHQMSTYRGVSQRDVAHHRDIFLMQTAMVICDSSKVLASMIDRFRMRDWMEGNYAVPTGYEDSQMVDVAEDFIHLMIIILSDRTSLLPIEDEPNPHLVAIRRDIVHTLCFKPLSFSELCSRLTEKFQDLEEFQDILDEMTNFRAPEGLSDTGTFELKEEYYEHIDPYVAHYNKNQRDEAENAYRTRLAKKSRKSPDDVVFEPKLRPITSGVFVTLGRFTATPLFAQVIYYSLLYSVMSKTFTPNIPVTRVETFIQVVLHLTLLAIIEDQTVENESEEHQNNSFCAFALTNNAKSNGQLSAPTIVSVLVKLLSNEDFKACAPRIRLILRKLHHKRPKLYSSTVSASEVSADRLGTESPANAGAEDVELKKKQALERQAKVMAQFQQQQKSFMDAHGALDWGDEDFSDEGEEMDTPPEEQKKVWKYPTGTCILCQEETNDSRLYGTFALLMDSNVLRQTDFSDPEFVAEAAYVPDNLDRSAEDIRPFGVAGKNRDTVRKFTADGSEIAVERQRLGRGFPPNHVRRGPVSTGCGHIMHFACFELYYGATTRRQAHQIARNHPERLTHKEFVCPLCKALGNAFLPIIWRGKEEVYPGILHTEASFDDWITSQIGPIVSRLEKGAEGDGQEKHRYQETFVQYGSEAVVPSLASRLDQLVRPGPTSAASLTQPTRPAMPGNFPLEDALTPLQSLGPLSQQIQTPSQAPGEQWAITELVGIYKRLRDTMKVNQLSTRYAYPPAAALSLEDLTHTDTLARSLGFSISSVEISRRGMEAQPGTTLIPGIPESALTHLRILSETVSSYMAVGGLRNSGANRTVTEFRELHGRQLHQLFIGHPQIFGIEAFTLELKQLEPLFCQDIFVFLAECSVCIGPSLKLDIHHLLRLCYICELVKVTFTYLCDTNVLWHQSLYEKIPDDSLKTYSLEQLQSFGSFIDGIGAISDEALTTLRSENTEPKPAPKAEDFSKEHLEIFRTLVANYALPFLRKAAILLYVRYGVDFHNNGYDDFDVPELDRLTKALNVPTLEEIFSFFSKNDPANVTIRAIVTGWIRHWAWAREGRRPIHHARTAITLSHPGILELVGLPKHFDTLTDEAMKRRCPTTGKEIVDPSICLFCGDIFCSQALCCLRDGRYGGCNTHLEKCGKDVGIFINIRKCTVLYLHGHNGSWGMAPYLDKHGEVDPGLRRNRQLFLNQRRYDALMRNVWLLHQIPTTISRKLEADTNNGGWETI</sequence>
<dbReference type="GeneID" id="28901262"/>
<protein>
    <recommendedName>
        <fullName evidence="9">E3 ubiquitin-protein ligase</fullName>
        <ecNumber evidence="9">2.3.2.27</ecNumber>
    </recommendedName>
</protein>
<dbReference type="GO" id="GO:0061630">
    <property type="term" value="F:ubiquitin protein ligase activity"/>
    <property type="evidence" value="ECO:0007669"/>
    <property type="project" value="UniProtKB-UniRule"/>
</dbReference>
<dbReference type="CDD" id="cd16482">
    <property type="entry name" value="RING-H2_UBR1-like"/>
    <property type="match status" value="1"/>
</dbReference>
<keyword evidence="2 9" id="KW-0808">Transferase</keyword>
<name>A0A165GMZ6_XYLHT</name>
<gene>
    <name evidence="12" type="ORF">L228DRAFT_283538</name>
</gene>
<dbReference type="SUPFAM" id="SSF46785">
    <property type="entry name" value="Winged helix' DNA-binding domain"/>
    <property type="match status" value="1"/>
</dbReference>
<evidence type="ECO:0000313" key="13">
    <source>
        <dbReference type="Proteomes" id="UP000076632"/>
    </source>
</evidence>
<organism evidence="12 13">
    <name type="scientific">Xylona heveae (strain CBS 132557 / TC161)</name>
    <dbReference type="NCBI Taxonomy" id="1328760"/>
    <lineage>
        <taxon>Eukaryota</taxon>
        <taxon>Fungi</taxon>
        <taxon>Dikarya</taxon>
        <taxon>Ascomycota</taxon>
        <taxon>Pezizomycotina</taxon>
        <taxon>Xylonomycetes</taxon>
        <taxon>Xylonales</taxon>
        <taxon>Xylonaceae</taxon>
        <taxon>Xylona</taxon>
    </lineage>
</organism>
<evidence type="ECO:0000256" key="5">
    <source>
        <dbReference type="ARBA" id="ARBA00022786"/>
    </source>
</evidence>
<evidence type="ECO:0000259" key="11">
    <source>
        <dbReference type="PROSITE" id="PS51157"/>
    </source>
</evidence>
<dbReference type="PANTHER" id="PTHR21497:SF24">
    <property type="entry name" value="E3 UBIQUITIN-PROTEIN LIGASE UBR1"/>
    <property type="match status" value="1"/>
</dbReference>
<dbReference type="InParanoid" id="A0A165GMZ6"/>
<proteinExistence type="inferred from homology"/>
<evidence type="ECO:0000256" key="2">
    <source>
        <dbReference type="ARBA" id="ARBA00022679"/>
    </source>
</evidence>
<dbReference type="OrthoDB" id="26387at2759"/>
<feature type="compositionally biased region" description="Acidic residues" evidence="10">
    <location>
        <begin position="421"/>
        <end position="435"/>
    </location>
</feature>
<keyword evidence="5 9" id="KW-0833">Ubl conjugation pathway</keyword>
<dbReference type="Gene3D" id="2.10.110.30">
    <property type="match status" value="1"/>
</dbReference>
<dbReference type="UniPathway" id="UPA00143"/>
<dbReference type="PANTHER" id="PTHR21497">
    <property type="entry name" value="UBIQUITIN LIGASE E3 ALPHA-RELATED"/>
    <property type="match status" value="1"/>
</dbReference>
<dbReference type="InterPro" id="IPR036390">
    <property type="entry name" value="WH_DNA-bd_sf"/>
</dbReference>
<evidence type="ECO:0000256" key="10">
    <source>
        <dbReference type="SAM" id="MobiDB-lite"/>
    </source>
</evidence>
<comment type="function">
    <text evidence="9">Ubiquitin ligase protein which is a component of the N-end rule pathway. Recognizes and binds to proteins bearing specific N-terminal residues that are destabilizing according to the N-end rule, leading to their ubiquitination and subsequent degradation.</text>
</comment>
<dbReference type="EMBL" id="KV407459">
    <property type="protein sequence ID" value="KZF22387.1"/>
    <property type="molecule type" value="Genomic_DNA"/>
</dbReference>
<dbReference type="CDD" id="cd19673">
    <property type="entry name" value="UBR-box_UBR3"/>
    <property type="match status" value="1"/>
</dbReference>
<dbReference type="FunFam" id="2.10.110.30:FF:000001">
    <property type="entry name" value="E3 ubiquitin-protein ligase UBR2 isoform 1"/>
    <property type="match status" value="1"/>
</dbReference>
<dbReference type="GO" id="GO:0008270">
    <property type="term" value="F:zinc ion binding"/>
    <property type="evidence" value="ECO:0007669"/>
    <property type="project" value="UniProtKB-UniRule"/>
</dbReference>
<dbReference type="OMA" id="EQLPKRM"/>
<dbReference type="SMART" id="SM00396">
    <property type="entry name" value="ZnF_UBR1"/>
    <property type="match status" value="1"/>
</dbReference>
<dbReference type="InterPro" id="IPR003126">
    <property type="entry name" value="Znf_UBR"/>
</dbReference>
<dbReference type="EC" id="2.3.2.27" evidence="9"/>
<dbReference type="GO" id="GO:0071596">
    <property type="term" value="P:ubiquitin-dependent protein catabolic process via the N-end rule pathway"/>
    <property type="evidence" value="ECO:0007669"/>
    <property type="project" value="UniProtKB-UniRule"/>
</dbReference>
<feature type="domain" description="UBR-type" evidence="11">
    <location>
        <begin position="85"/>
        <end position="157"/>
    </location>
</feature>
<feature type="compositionally biased region" description="Acidic residues" evidence="10">
    <location>
        <begin position="443"/>
        <end position="456"/>
    </location>
</feature>
<dbReference type="RefSeq" id="XP_018187942.1">
    <property type="nucleotide sequence ID" value="XM_018336125.1"/>
</dbReference>
<evidence type="ECO:0000256" key="1">
    <source>
        <dbReference type="ARBA" id="ARBA00000900"/>
    </source>
</evidence>